<reference evidence="3" key="1">
    <citation type="submission" date="2019-11" db="EMBL/GenBank/DDBJ databases">
        <title>Microbial mats filling the niche in hypersaline microbial mats.</title>
        <authorList>
            <person name="Wong H.L."/>
            <person name="Macleod F.I."/>
            <person name="White R.A. III"/>
            <person name="Burns B.P."/>
        </authorList>
    </citation>
    <scope>NUCLEOTIDE SEQUENCE</scope>
    <source>
        <strain evidence="3">Rbin_158</strain>
    </source>
</reference>
<feature type="transmembrane region" description="Helical" evidence="1">
    <location>
        <begin position="395"/>
        <end position="427"/>
    </location>
</feature>
<evidence type="ECO:0000259" key="2">
    <source>
        <dbReference type="Pfam" id="PF01970"/>
    </source>
</evidence>
<dbReference type="EMBL" id="WJJP01000282">
    <property type="protein sequence ID" value="MBD3324703.1"/>
    <property type="molecule type" value="Genomic_DNA"/>
</dbReference>
<name>A0A9D5Q5U1_9BACT</name>
<feature type="transmembrane region" description="Helical" evidence="1">
    <location>
        <begin position="355"/>
        <end position="374"/>
    </location>
</feature>
<evidence type="ECO:0000256" key="1">
    <source>
        <dbReference type="SAM" id="Phobius"/>
    </source>
</evidence>
<feature type="transmembrane region" description="Helical" evidence="1">
    <location>
        <begin position="171"/>
        <end position="193"/>
    </location>
</feature>
<evidence type="ECO:0000313" key="4">
    <source>
        <dbReference type="Proteomes" id="UP000649604"/>
    </source>
</evidence>
<feature type="transmembrane region" description="Helical" evidence="1">
    <location>
        <begin position="465"/>
        <end position="483"/>
    </location>
</feature>
<sequence length="507" mass="54649">MFEGIRMFLDALASFLHPKIIFDVLWSTQLGIIVGMLPGLTATMGVALMTTLTFKMAAENAVIILVCMYIGAIYGGSRSAILLNIPGTPANAATAVDGHPLARQGLAGRAIGIATTGSFLGSAIGMLLLAFFTPLIGTFALKFQSYEFFWLAIFGIVICGNLTAPKDPLKGWISGFLGLFVAMIGMEGIHAYVRFSFGSVELSGGISLIPAMVGAFGFAEIIMVMKYAKLEVIETAIERVLPQLQDIKRYWKTIVRSGIIGTFVGAIPGVGEDIAAWVSYDFAKNASKEGDKFGKGCVEGLIAAETGNNACVAGAMIPVLSLAIPGSAPAAVLLAAMFIHGVRPGPLIMLEFPTFIYQVVAMVFLATCAMFILGMSMVKTLVKVLQIPRQKLMPIVFVLCAIGSYAIDSRLFQIKVMIVFGIIGYLMREMEYPVAPMVLGIILGDILDKNLRRSLILSDGSLVPFFTRPICLVIFLITLLTVLSKMKWFRRWISQLTSGIKAAFSRS</sequence>
<evidence type="ECO:0000313" key="3">
    <source>
        <dbReference type="EMBL" id="MBD3324703.1"/>
    </source>
</evidence>
<feature type="transmembrane region" description="Helical" evidence="1">
    <location>
        <begin position="110"/>
        <end position="136"/>
    </location>
</feature>
<feature type="transmembrane region" description="Helical" evidence="1">
    <location>
        <begin position="205"/>
        <end position="225"/>
    </location>
</feature>
<keyword evidence="1" id="KW-0472">Membrane</keyword>
<dbReference type="Proteomes" id="UP000649604">
    <property type="component" value="Unassembled WGS sequence"/>
</dbReference>
<accession>A0A9D5Q5U1</accession>
<dbReference type="Pfam" id="PF01970">
    <property type="entry name" value="TctA"/>
    <property type="match status" value="1"/>
</dbReference>
<feature type="transmembrane region" description="Helical" evidence="1">
    <location>
        <begin position="52"/>
        <end position="74"/>
    </location>
</feature>
<comment type="caution">
    <text evidence="3">The sequence shown here is derived from an EMBL/GenBank/DDBJ whole genome shotgun (WGS) entry which is preliminary data.</text>
</comment>
<feature type="domain" description="DUF112" evidence="2">
    <location>
        <begin position="24"/>
        <end position="439"/>
    </location>
</feature>
<organism evidence="3 4">
    <name type="scientific">candidate division KSB3 bacterium</name>
    <dbReference type="NCBI Taxonomy" id="2044937"/>
    <lineage>
        <taxon>Bacteria</taxon>
        <taxon>candidate division KSB3</taxon>
    </lineage>
</organism>
<protein>
    <submittedName>
        <fullName evidence="3">Transporter</fullName>
    </submittedName>
</protein>
<feature type="transmembrane region" description="Helical" evidence="1">
    <location>
        <begin position="148"/>
        <end position="164"/>
    </location>
</feature>
<feature type="transmembrane region" description="Helical" evidence="1">
    <location>
        <begin position="322"/>
        <end position="343"/>
    </location>
</feature>
<dbReference type="AlphaFoldDB" id="A0A9D5Q5U1"/>
<gene>
    <name evidence="3" type="ORF">GF339_08970</name>
</gene>
<keyword evidence="1" id="KW-0812">Transmembrane</keyword>
<dbReference type="PANTHER" id="PTHR35342">
    <property type="entry name" value="TRICARBOXYLIC TRANSPORT PROTEIN"/>
    <property type="match status" value="1"/>
</dbReference>
<dbReference type="PANTHER" id="PTHR35342:SF5">
    <property type="entry name" value="TRICARBOXYLIC TRANSPORT PROTEIN"/>
    <property type="match status" value="1"/>
</dbReference>
<keyword evidence="1" id="KW-1133">Transmembrane helix</keyword>
<proteinExistence type="predicted"/>
<dbReference type="InterPro" id="IPR002823">
    <property type="entry name" value="DUF112_TM"/>
</dbReference>